<keyword evidence="4" id="KW-1133">Transmembrane helix</keyword>
<dbReference type="InterPro" id="IPR009057">
    <property type="entry name" value="Homeodomain-like_sf"/>
</dbReference>
<dbReference type="PANTHER" id="PTHR43280">
    <property type="entry name" value="ARAC-FAMILY TRANSCRIPTIONAL REGULATOR"/>
    <property type="match status" value="1"/>
</dbReference>
<sequence>MSKQGEKWIYYLLVLCYTVQFFFYTYIYLHITRLWKNSLDKSNRTFRKYHFRIWIEAFIIGLIGIITELSPTPLTQSLFTICYTLFFIHFSIQYHNYGVEAHNQIKKIAPALISDKIIIQPEESQEKKILKQNNDLIKEKIDCWITDKKYLHPGITIQGISRQIGINRTYLSRYINETYHTNFNTWINNLRIEEAKRKLTSTSDINLSDLAESVGFADLAHFSKIFKQKEGLPPSVWRKKQTIHEKAS</sequence>
<dbReference type="Pfam" id="PF12833">
    <property type="entry name" value="HTH_18"/>
    <property type="match status" value="1"/>
</dbReference>
<keyword evidence="2" id="KW-0238">DNA-binding</keyword>
<dbReference type="PANTHER" id="PTHR43280:SF29">
    <property type="entry name" value="ARAC-FAMILY TRANSCRIPTIONAL REGULATOR"/>
    <property type="match status" value="1"/>
</dbReference>
<evidence type="ECO:0000256" key="3">
    <source>
        <dbReference type="ARBA" id="ARBA00023163"/>
    </source>
</evidence>
<dbReference type="GO" id="GO:0043565">
    <property type="term" value="F:sequence-specific DNA binding"/>
    <property type="evidence" value="ECO:0007669"/>
    <property type="project" value="InterPro"/>
</dbReference>
<keyword evidence="3" id="KW-0804">Transcription</keyword>
<evidence type="ECO:0000256" key="4">
    <source>
        <dbReference type="SAM" id="Phobius"/>
    </source>
</evidence>
<reference evidence="6 7" key="1">
    <citation type="submission" date="2018-08" db="EMBL/GenBank/DDBJ databases">
        <title>A genome reference for cultivated species of the human gut microbiota.</title>
        <authorList>
            <person name="Zou Y."/>
            <person name="Xue W."/>
            <person name="Luo G."/>
        </authorList>
    </citation>
    <scope>NUCLEOTIDE SEQUENCE [LARGE SCALE GENOMIC DNA]</scope>
    <source>
        <strain evidence="6 7">AM31-10</strain>
    </source>
</reference>
<accession>A0A414FHA7</accession>
<dbReference type="PROSITE" id="PS01124">
    <property type="entry name" value="HTH_ARAC_FAMILY_2"/>
    <property type="match status" value="1"/>
</dbReference>
<dbReference type="EMBL" id="QSJG01000065">
    <property type="protein sequence ID" value="RHD46531.1"/>
    <property type="molecule type" value="Genomic_DNA"/>
</dbReference>
<organism evidence="6 7">
    <name type="scientific">Phocaeicola plebeius</name>
    <dbReference type="NCBI Taxonomy" id="310297"/>
    <lineage>
        <taxon>Bacteria</taxon>
        <taxon>Pseudomonadati</taxon>
        <taxon>Bacteroidota</taxon>
        <taxon>Bacteroidia</taxon>
        <taxon>Bacteroidales</taxon>
        <taxon>Bacteroidaceae</taxon>
        <taxon>Phocaeicola</taxon>
    </lineage>
</organism>
<dbReference type="InterPro" id="IPR020449">
    <property type="entry name" value="Tscrpt_reg_AraC-type_HTH"/>
</dbReference>
<evidence type="ECO:0000256" key="2">
    <source>
        <dbReference type="ARBA" id="ARBA00023125"/>
    </source>
</evidence>
<dbReference type="Proteomes" id="UP000284361">
    <property type="component" value="Unassembled WGS sequence"/>
</dbReference>
<dbReference type="GO" id="GO:0003700">
    <property type="term" value="F:DNA-binding transcription factor activity"/>
    <property type="evidence" value="ECO:0007669"/>
    <property type="project" value="InterPro"/>
</dbReference>
<dbReference type="InterPro" id="IPR018060">
    <property type="entry name" value="HTH_AraC"/>
</dbReference>
<gene>
    <name evidence="6" type="ORF">DW789_15785</name>
</gene>
<dbReference type="SUPFAM" id="SSF46689">
    <property type="entry name" value="Homeodomain-like"/>
    <property type="match status" value="1"/>
</dbReference>
<dbReference type="AlphaFoldDB" id="A0A414FHA7"/>
<feature type="transmembrane region" description="Helical" evidence="4">
    <location>
        <begin position="49"/>
        <end position="66"/>
    </location>
</feature>
<name>A0A414FHA7_9BACT</name>
<dbReference type="SMART" id="SM00342">
    <property type="entry name" value="HTH_ARAC"/>
    <property type="match status" value="1"/>
</dbReference>
<keyword evidence="4" id="KW-0812">Transmembrane</keyword>
<feature type="domain" description="HTH araC/xylS-type" evidence="5">
    <location>
        <begin position="139"/>
        <end position="240"/>
    </location>
</feature>
<evidence type="ECO:0000313" key="6">
    <source>
        <dbReference type="EMBL" id="RHD46531.1"/>
    </source>
</evidence>
<comment type="caution">
    <text evidence="6">The sequence shown here is derived from an EMBL/GenBank/DDBJ whole genome shotgun (WGS) entry which is preliminary data.</text>
</comment>
<keyword evidence="1" id="KW-0805">Transcription regulation</keyword>
<feature type="transmembrane region" description="Helical" evidence="4">
    <location>
        <begin position="9"/>
        <end position="29"/>
    </location>
</feature>
<evidence type="ECO:0000259" key="5">
    <source>
        <dbReference type="PROSITE" id="PS01124"/>
    </source>
</evidence>
<evidence type="ECO:0000256" key="1">
    <source>
        <dbReference type="ARBA" id="ARBA00023015"/>
    </source>
</evidence>
<proteinExistence type="predicted"/>
<dbReference type="InterPro" id="IPR018062">
    <property type="entry name" value="HTH_AraC-typ_CS"/>
</dbReference>
<dbReference type="PRINTS" id="PR00032">
    <property type="entry name" value="HTHARAC"/>
</dbReference>
<feature type="transmembrane region" description="Helical" evidence="4">
    <location>
        <begin position="78"/>
        <end position="97"/>
    </location>
</feature>
<dbReference type="Gene3D" id="1.10.10.60">
    <property type="entry name" value="Homeodomain-like"/>
    <property type="match status" value="2"/>
</dbReference>
<protein>
    <submittedName>
        <fullName evidence="6">AraC family transcriptional regulator</fullName>
    </submittedName>
</protein>
<keyword evidence="4" id="KW-0472">Membrane</keyword>
<dbReference type="PROSITE" id="PS00041">
    <property type="entry name" value="HTH_ARAC_FAMILY_1"/>
    <property type="match status" value="1"/>
</dbReference>
<evidence type="ECO:0000313" key="7">
    <source>
        <dbReference type="Proteomes" id="UP000284361"/>
    </source>
</evidence>